<dbReference type="InterPro" id="IPR014729">
    <property type="entry name" value="Rossmann-like_a/b/a_fold"/>
</dbReference>
<reference evidence="2 4" key="1">
    <citation type="submission" date="2020-02" db="EMBL/GenBank/DDBJ databases">
        <title>Tigecycline-resistant Acinetobacter species from pigs and migratory birds.</title>
        <authorList>
            <person name="Chen C."/>
            <person name="Sun J."/>
            <person name="Liao X.-P."/>
            <person name="Liu Y.-H."/>
        </authorList>
    </citation>
    <scope>NUCLEOTIDE SEQUENCE [LARGE SCALE GENOMIC DNA]</scope>
    <source>
        <strain evidence="2 4">YH12207_T</strain>
    </source>
</reference>
<dbReference type="SUPFAM" id="SSF52402">
    <property type="entry name" value="Adenine nucleotide alpha hydrolases-like"/>
    <property type="match status" value="1"/>
</dbReference>
<name>A0A7S6VX20_9GAMM</name>
<gene>
    <name evidence="1" type="ORF">G0028_07545</name>
    <name evidence="2" type="ORF">G0028_11530</name>
    <name evidence="3" type="ORF">G0028_14220</name>
</gene>
<evidence type="ECO:0000313" key="1">
    <source>
        <dbReference type="EMBL" id="QOW45758.1"/>
    </source>
</evidence>
<dbReference type="AlphaFoldDB" id="A0A7S6VX20"/>
<keyword evidence="4" id="KW-1185">Reference proteome</keyword>
<dbReference type="EMBL" id="CP048659">
    <property type="protein sequence ID" value="QOW45758.1"/>
    <property type="molecule type" value="Genomic_DNA"/>
</dbReference>
<evidence type="ECO:0000313" key="2">
    <source>
        <dbReference type="EMBL" id="QOW46473.1"/>
    </source>
</evidence>
<dbReference type="Gene3D" id="3.40.50.620">
    <property type="entry name" value="HUPs"/>
    <property type="match status" value="1"/>
</dbReference>
<organism evidence="2 4">
    <name type="scientific">Acinetobacter piscicola</name>
    <dbReference type="NCBI Taxonomy" id="2006115"/>
    <lineage>
        <taxon>Bacteria</taxon>
        <taxon>Pseudomonadati</taxon>
        <taxon>Pseudomonadota</taxon>
        <taxon>Gammaproteobacteria</taxon>
        <taxon>Moraxellales</taxon>
        <taxon>Moraxellaceae</taxon>
        <taxon>Acinetobacter</taxon>
    </lineage>
</organism>
<protein>
    <recommendedName>
        <fullName evidence="5">Phosphoadenosine phosphosulphate reductase domain-containing protein</fullName>
    </recommendedName>
</protein>
<evidence type="ECO:0000313" key="3">
    <source>
        <dbReference type="EMBL" id="QOW46954.1"/>
    </source>
</evidence>
<dbReference type="RefSeq" id="WP_194088719.1">
    <property type="nucleotide sequence ID" value="NZ_CP048659.1"/>
</dbReference>
<sequence>MKNIERIVCWFSCGAASAVATKIMLQQASKIFPNVPAVIANSPIQEEHSDNKRFFGECQQWFDQEIIKIFNPKYPEGQNSIFEVFKKGYLKGVNGAPCTTQLKRIPRGSFQKEGDLHVFGYDLDEIDRAQDFEERNPSLNVYFPLIESDLTKADCLAMLQDAGIRIPKMYELGYMNNNCIGCVKGGAGYWNKIRKDFPETFERMAIVEREIGHSILKNENGPIFLDELNPKMGRYKDEPDIDCSFSCQIAKEDNDWKVLKFKEEA</sequence>
<evidence type="ECO:0008006" key="5">
    <source>
        <dbReference type="Google" id="ProtNLM"/>
    </source>
</evidence>
<evidence type="ECO:0000313" key="4">
    <source>
        <dbReference type="Proteomes" id="UP000593966"/>
    </source>
</evidence>
<dbReference type="EMBL" id="CP048659">
    <property type="protein sequence ID" value="QOW46954.1"/>
    <property type="molecule type" value="Genomic_DNA"/>
</dbReference>
<dbReference type="EMBL" id="CP048659">
    <property type="protein sequence ID" value="QOW46473.1"/>
    <property type="molecule type" value="Genomic_DNA"/>
</dbReference>
<accession>A0A7S6VX20</accession>
<dbReference type="Proteomes" id="UP000593966">
    <property type="component" value="Chromosome"/>
</dbReference>
<proteinExistence type="predicted"/>